<feature type="region of interest" description="Disordered" evidence="1">
    <location>
        <begin position="684"/>
        <end position="719"/>
    </location>
</feature>
<feature type="region of interest" description="Disordered" evidence="1">
    <location>
        <begin position="465"/>
        <end position="490"/>
    </location>
</feature>
<sequence>MKLSINFQGNNYAEVDIVPPGITLGTAPHNAVILQDDTDSIALVQVAIRVMPQGITLKNIGDLEIEVNFLPVVKGQEVSLHGGDQIQIADYNCVCSESNNRNIKKPQTTYPASNPHLKQDSHYRRRERVTQGTGGSTVMPMGGTGISHPRQTPPINQNQMGGMGGAYYPGTFPQQTPNNMGYGHNNPMFGQSQVNNPYPQHQFNPNNQGMPYPNMPSGMPSMGRGQNTQGRYPQPSFPQQQNYPGPGQNLNPNQFNQNIPNQLRPQMSPYGGLGDTNNPQFQGGLTGTQETGRSSGGRRRERAPSGMSGPTVLPMGARAGQVGIDAPSRGSNRRRERISSGRESGPTVLPMGAKPGVPPQVKLNTQTPQAPQYQNQSFGAPQVPIYPYQQQEFVAQAQAYETPVQAPQEFVQVPVQPVVQSPEPININVEQSPPVLAQVEQGAPITSPVEETSLIPAEGVEVPNPEVSVQAPEPNAPIEAASDKGEETAEPVNKVEIVDAVQEAQALPETQVQSTDSVVSTGMPPETDISVVAATQVAPTVESPITPQAQPLEINEPVVAAEMNADDPLGLDDLIPSGVETAALPQNQVPQAPVQAEMPPPVVDQTYMDPNFAMAQGQQPQNMIVNTGQPIPEPAKIDPKELMKDFDSASRNLDSLSLDDLSLDDLFDDGDTSDDPFSMFKQPAQNQNRANQGMGAYGQNQNYSQQGGYYQQQGGSGRTGIMPDQNYDPRMGGGAPNLGHMGQQQVDSRYLNDLFRDEEDSQQYQYDDTQHPFAYHTQGDNKSHDPMEGISASSVIEMELDPLREVRSDGTEQYTHHIFSNDTPSTLNESQNPAKPTISEDEELFALLDSLNKE</sequence>
<name>G4QD57_TAYAM</name>
<feature type="compositionally biased region" description="Polar residues" evidence="1">
    <location>
        <begin position="103"/>
        <end position="112"/>
    </location>
</feature>
<feature type="compositionally biased region" description="Polar residues" evidence="1">
    <location>
        <begin position="818"/>
        <end position="834"/>
    </location>
</feature>
<feature type="compositionally biased region" description="Low complexity" evidence="1">
    <location>
        <begin position="237"/>
        <end position="263"/>
    </location>
</feature>
<evidence type="ECO:0000313" key="2">
    <source>
        <dbReference type="EMBL" id="AEP35874.1"/>
    </source>
</evidence>
<dbReference type="RefSeq" id="WP_014110773.1">
    <property type="nucleotide sequence ID" value="NC_016043.1"/>
</dbReference>
<dbReference type="Proteomes" id="UP000009284">
    <property type="component" value="Chromosome"/>
</dbReference>
<feature type="region of interest" description="Disordered" evidence="1">
    <location>
        <begin position="103"/>
        <end position="142"/>
    </location>
</feature>
<gene>
    <name evidence="2" type="ordered locus">TASI_0083</name>
</gene>
<protein>
    <recommendedName>
        <fullName evidence="4">FHA domain-containing protein</fullName>
    </recommendedName>
</protein>
<feature type="region of interest" description="Disordered" evidence="1">
    <location>
        <begin position="807"/>
        <end position="840"/>
    </location>
</feature>
<evidence type="ECO:0008006" key="4">
    <source>
        <dbReference type="Google" id="ProtNLM"/>
    </source>
</evidence>
<feature type="compositionally biased region" description="Low complexity" evidence="1">
    <location>
        <begin position="697"/>
        <end position="713"/>
    </location>
</feature>
<organism evidence="2 3">
    <name type="scientific">Taylorella asinigenitalis (strain MCE3)</name>
    <dbReference type="NCBI Taxonomy" id="1008459"/>
    <lineage>
        <taxon>Bacteria</taxon>
        <taxon>Pseudomonadati</taxon>
        <taxon>Pseudomonadota</taxon>
        <taxon>Betaproteobacteria</taxon>
        <taxon>Burkholderiales</taxon>
        <taxon>Alcaligenaceae</taxon>
        <taxon>Taylorella</taxon>
    </lineage>
</organism>
<keyword evidence="3" id="KW-1185">Reference proteome</keyword>
<dbReference type="STRING" id="1008459.TASI_0083"/>
<dbReference type="HOGENOM" id="CLU_334316_0_0_4"/>
<dbReference type="AlphaFoldDB" id="G4QD57"/>
<reference evidence="2 3" key="2">
    <citation type="journal article" date="2012" name="PLoS ONE">
        <title>Genomic characterization of the taylorella genus.</title>
        <authorList>
            <person name="Hebert L."/>
            <person name="Moumen B."/>
            <person name="Pons N."/>
            <person name="Duquesne F."/>
            <person name="Breuil M.F."/>
            <person name="Goux D."/>
            <person name="Batto J.M."/>
            <person name="Laugier C."/>
            <person name="Renault P."/>
            <person name="Petry S."/>
        </authorList>
    </citation>
    <scope>NUCLEOTIDE SEQUENCE [LARGE SCALE GENOMIC DNA]</scope>
    <source>
        <strain evidence="2 3">MCE3</strain>
    </source>
</reference>
<evidence type="ECO:0000313" key="3">
    <source>
        <dbReference type="Proteomes" id="UP000009284"/>
    </source>
</evidence>
<reference key="1">
    <citation type="submission" date="2011-09" db="EMBL/GenBank/DDBJ databases">
        <title>Genomic characterization of the Taylorella genus.</title>
        <authorList>
            <person name="Hebert L."/>
            <person name="Moumen B."/>
            <person name="Pons N."/>
            <person name="Duquesne F."/>
            <person name="Breuil M.-F."/>
            <person name="Goux D."/>
            <person name="Batto J.-M."/>
            <person name="Renault P."/>
            <person name="Laugier C."/>
            <person name="Petry S."/>
        </authorList>
    </citation>
    <scope>NUCLEOTIDE SEQUENCE</scope>
    <source>
        <strain>MCE3</strain>
    </source>
</reference>
<dbReference type="KEGG" id="tas:TASI_0083"/>
<dbReference type="OrthoDB" id="273564at2"/>
<evidence type="ECO:0000256" key="1">
    <source>
        <dbReference type="SAM" id="MobiDB-lite"/>
    </source>
</evidence>
<feature type="region of interest" description="Disordered" evidence="1">
    <location>
        <begin position="204"/>
        <end position="354"/>
    </location>
</feature>
<proteinExistence type="predicted"/>
<dbReference type="EMBL" id="CP003059">
    <property type="protein sequence ID" value="AEP35874.1"/>
    <property type="molecule type" value="Genomic_DNA"/>
</dbReference>
<accession>G4QD57</accession>